<dbReference type="Gene3D" id="3.40.50.1460">
    <property type="match status" value="1"/>
</dbReference>
<dbReference type="InterPro" id="IPR011990">
    <property type="entry name" value="TPR-like_helical_dom_sf"/>
</dbReference>
<dbReference type="PANTHER" id="PTHR44366">
    <property type="entry name" value="UDP-N-ACETYLGLUCOSAMINE--PEPTIDE N-ACETYLGLUCOSAMINYLTRANSFERASE 110 KDA SUBUNIT"/>
    <property type="match status" value="1"/>
</dbReference>
<dbReference type="Proteomes" id="UP001285855">
    <property type="component" value="Unassembled WGS sequence"/>
</dbReference>
<evidence type="ECO:0000313" key="3">
    <source>
        <dbReference type="EMBL" id="MDY2588332.1"/>
    </source>
</evidence>
<dbReference type="Pfam" id="PF13432">
    <property type="entry name" value="TPR_16"/>
    <property type="match status" value="2"/>
</dbReference>
<evidence type="ECO:0000313" key="4">
    <source>
        <dbReference type="Proteomes" id="UP001285855"/>
    </source>
</evidence>
<reference evidence="3 4" key="1">
    <citation type="submission" date="2023-11" db="EMBL/GenBank/DDBJ databases">
        <title>Winogradskyella pelagius sp. nov., isolated from coastal sediment.</title>
        <authorList>
            <person name="Li F."/>
        </authorList>
    </citation>
    <scope>NUCLEOTIDE SEQUENCE [LARGE SCALE GENOMIC DNA]</scope>
    <source>
        <strain evidence="3 4">KCTC 23502</strain>
    </source>
</reference>
<keyword evidence="4" id="KW-1185">Reference proteome</keyword>
<dbReference type="InterPro" id="IPR029030">
    <property type="entry name" value="Caspase-like_dom_sf"/>
</dbReference>
<organism evidence="3 4">
    <name type="scientific">Winogradskyella aquimaris</name>
    <dbReference type="NCBI Taxonomy" id="864074"/>
    <lineage>
        <taxon>Bacteria</taxon>
        <taxon>Pseudomonadati</taxon>
        <taxon>Bacteroidota</taxon>
        <taxon>Flavobacteriia</taxon>
        <taxon>Flavobacteriales</taxon>
        <taxon>Flavobacteriaceae</taxon>
        <taxon>Winogradskyella</taxon>
    </lineage>
</organism>
<dbReference type="InterPro" id="IPR011600">
    <property type="entry name" value="Pept_C14_caspase"/>
</dbReference>
<sequence length="995" mass="112139">MRQVLVYTFLFLATTIFSQDKGRGSKPSEINISTEGTKRALVIGVSDYQEEALKLNYADNDAALFKNYLSEVEGLKDDNIKLLINEDAVALNIVQELKNLFNASQKDDILYLYFAGHGDVVDDFGQKEGFLLASDANAHQEYYSGGVLTLNLLNTVINNLSTKGVKVYLILDACRSGFVFEDGTQKNMGTIQAMFENSSKFLSCGSNELSYESNDLKHGYFTYYLVKGLAGNADSNADQSIIFREIDDYLYDNVNTAVSKKHNKTQTPIVRTKNDRAVLKNVKPNDNLIAFETLSKSIENTKKLAARGITETDLKDKTAGAIIKKFKDAIERKSYYGKSSSAYEIYKASINDVSIPDAVTNKMKSTLLKILSSEAQALINLYIDGTKTLPYSREFSKQSKHLEICLELMGEDGFLKDRIKASQLLLEAYAIVRTNNYSKFPRAKRQLQQAIKLEPRAAYIHNALGEVYNELKVYDSAFYHYNKAKRLIASWEKPITSISDNFMDQYQFEDAKNTLNQALGEKGVNANLKLGEINEKQGKLAVAESYYKKVLETDKNNMKALQGLSNIQKAKGNTKASLEWYNKAVKTDSINSVFGYGLLNYIKDNQIPEDKAELLLLNAIDYEPENSVVYCEYADFLRFKKSKLSQLRLADSLYRKAIGLDPYNAKAYAGRGWLLSTMRKPLDAKTSFEAAIKANSNSPEPYYYYANYAKDQLNDTGKSQALYLKTLEKNPYFIPAYEALISLYNSENQQDKSIALLNKAIARNNDIPDFYHLLGQTYFETKDFNNAIKAFEKAVSIDATFIKGNKSLGFSQIETNQTEKAASNLISASQSSADSNTTNEIIAYLHTKARDKSKFGTPEDVTKLYKLAYNIENNGNTALVYANHLYLINNPVEALKVALPNISKTNSKSLNADLLRVLTKASIDLNNSENVDYYYNYLTKIDKTTDYLLASVYLKFKGNFSEGEAMRRKVDQTLFRSNKLKELYSTNTITKYILN</sequence>
<dbReference type="Pfam" id="PF13181">
    <property type="entry name" value="TPR_8"/>
    <property type="match status" value="1"/>
</dbReference>
<proteinExistence type="predicted"/>
<dbReference type="SUPFAM" id="SSF48452">
    <property type="entry name" value="TPR-like"/>
    <property type="match status" value="2"/>
</dbReference>
<dbReference type="Pfam" id="PF00656">
    <property type="entry name" value="Peptidase_C14"/>
    <property type="match status" value="1"/>
</dbReference>
<dbReference type="InterPro" id="IPR037919">
    <property type="entry name" value="OGT"/>
</dbReference>
<keyword evidence="1" id="KW-0802">TPR repeat</keyword>
<accession>A0ABU5EUE6</accession>
<comment type="caution">
    <text evidence="3">The sequence shown here is derived from an EMBL/GenBank/DDBJ whole genome shotgun (WGS) entry which is preliminary data.</text>
</comment>
<dbReference type="InterPro" id="IPR019734">
    <property type="entry name" value="TPR_rpt"/>
</dbReference>
<dbReference type="SUPFAM" id="SSF52129">
    <property type="entry name" value="Caspase-like"/>
    <property type="match status" value="1"/>
</dbReference>
<feature type="repeat" description="TPR" evidence="1">
    <location>
        <begin position="524"/>
        <end position="557"/>
    </location>
</feature>
<evidence type="ECO:0000259" key="2">
    <source>
        <dbReference type="Pfam" id="PF00656"/>
    </source>
</evidence>
<feature type="repeat" description="TPR" evidence="1">
    <location>
        <begin position="768"/>
        <end position="801"/>
    </location>
</feature>
<dbReference type="EMBL" id="JAXDAE010000015">
    <property type="protein sequence ID" value="MDY2588332.1"/>
    <property type="molecule type" value="Genomic_DNA"/>
</dbReference>
<dbReference type="PANTHER" id="PTHR44366:SF1">
    <property type="entry name" value="UDP-N-ACETYLGLUCOSAMINE--PEPTIDE N-ACETYLGLUCOSAMINYLTRANSFERASE 110 KDA SUBUNIT"/>
    <property type="match status" value="1"/>
</dbReference>
<protein>
    <submittedName>
        <fullName evidence="3">Caspase family protein</fullName>
    </submittedName>
</protein>
<name>A0ABU5EUE6_9FLAO</name>
<dbReference type="Gene3D" id="1.25.40.10">
    <property type="entry name" value="Tetratricopeptide repeat domain"/>
    <property type="match status" value="4"/>
</dbReference>
<gene>
    <name evidence="3" type="ORF">SNF14_13370</name>
</gene>
<dbReference type="SMART" id="SM00028">
    <property type="entry name" value="TPR"/>
    <property type="match status" value="6"/>
</dbReference>
<dbReference type="RefSeq" id="WP_320556680.1">
    <property type="nucleotide sequence ID" value="NZ_JAXDAE010000015.1"/>
</dbReference>
<dbReference type="PROSITE" id="PS50005">
    <property type="entry name" value="TPR"/>
    <property type="match status" value="2"/>
</dbReference>
<feature type="domain" description="Peptidase C14 caspase" evidence="2">
    <location>
        <begin position="38"/>
        <end position="272"/>
    </location>
</feature>
<evidence type="ECO:0000256" key="1">
    <source>
        <dbReference type="PROSITE-ProRule" id="PRU00339"/>
    </source>
</evidence>